<sequence>MSLLQTLLPAAFYGVSLIGVLAVWRAERSRSADTLHKVTALAESYKADYLQALRHLFKSRRKHQRCHDLYVESRKHIKDLQADHEDFLQGVYAEHDAKMMACGRHYLGVLGRKDRELAALVPALAATQSALADDRVRAHNAEVELATLKVEYTALNDIERPLWLKTNADLNLKVEQLEKDLAARADTVLEYRKAHDMMTARNQSQSATLTQQAAALDAMRLELQLMRENVKALSNGHRADGRRGHYCVSSDTVSVENVRYLALGVSTNQQRHTLVAALGAFFSHHVADPQGSFNGTEGLALVASLGGKLNRMIQVERKRQKTLKDDIVTAIQDDAARGIHP</sequence>
<proteinExistence type="predicted"/>
<protein>
    <submittedName>
        <fullName evidence="1">Uncharacterized protein</fullName>
    </submittedName>
</protein>
<organism evidence="1 2">
    <name type="scientific">Ralstonia phage RPSC1</name>
    <dbReference type="NCBI Taxonomy" id="2041351"/>
    <lineage>
        <taxon>Viruses</taxon>
        <taxon>Duplodnaviria</taxon>
        <taxon>Heunggongvirae</taxon>
        <taxon>Uroviricota</taxon>
        <taxon>Caudoviricetes</taxon>
        <taxon>Autographivirales</taxon>
        <taxon>Autotranscriptaviridae</taxon>
        <taxon>Stompelvirus</taxon>
        <taxon>Stompelvirus RPSC1</taxon>
    </lineage>
</organism>
<dbReference type="EMBL" id="MF893341">
    <property type="protein sequence ID" value="ATN92945.1"/>
    <property type="molecule type" value="Genomic_DNA"/>
</dbReference>
<reference evidence="1 2" key="1">
    <citation type="journal article" date="2018" name="Arch. Virol.">
        <title>Genomic characterization of the novel Ralstonia phage RPSC1.</title>
        <authorList>
            <person name="Liao M."/>
        </authorList>
    </citation>
    <scope>NUCLEOTIDE SEQUENCE [LARGE SCALE GENOMIC DNA]</scope>
</reference>
<accession>A0A2Z2UAP6</accession>
<keyword evidence="2" id="KW-1185">Reference proteome</keyword>
<dbReference type="Proteomes" id="UP000258840">
    <property type="component" value="Segment"/>
</dbReference>
<evidence type="ECO:0000313" key="1">
    <source>
        <dbReference type="EMBL" id="ATN92945.1"/>
    </source>
</evidence>
<evidence type="ECO:0000313" key="2">
    <source>
        <dbReference type="Proteomes" id="UP000258840"/>
    </source>
</evidence>
<gene>
    <name evidence="1" type="ORF">RPSC1_14</name>
</gene>
<name>A0A2Z2UAP6_9CAUD</name>